<name>A0ABV6EUU0_9BRAD</name>
<dbReference type="Pfam" id="PF19606">
    <property type="entry name" value="DUF6111"/>
    <property type="match status" value="1"/>
</dbReference>
<dbReference type="InterPro" id="IPR046093">
    <property type="entry name" value="DUF6111"/>
</dbReference>
<evidence type="ECO:0000256" key="1">
    <source>
        <dbReference type="SAM" id="Phobius"/>
    </source>
</evidence>
<evidence type="ECO:0000313" key="3">
    <source>
        <dbReference type="Proteomes" id="UP001589775"/>
    </source>
</evidence>
<dbReference type="Proteomes" id="UP001589775">
    <property type="component" value="Unassembled WGS sequence"/>
</dbReference>
<feature type="transmembrane region" description="Helical" evidence="1">
    <location>
        <begin position="42"/>
        <end position="62"/>
    </location>
</feature>
<keyword evidence="3" id="KW-1185">Reference proteome</keyword>
<gene>
    <name evidence="2" type="ORF">ACFFJ6_16010</name>
</gene>
<comment type="caution">
    <text evidence="2">The sequence shown here is derived from an EMBL/GenBank/DDBJ whole genome shotgun (WGS) entry which is preliminary data.</text>
</comment>
<sequence>MIRAILTEVGIFLIPFILYAGYLLITRAALTHRSSWPLRTVAWLLIAALALVIISLLLLVHYSGAPPGATYVPAHIEDGRLVPGAEK</sequence>
<keyword evidence="1" id="KW-1133">Transmembrane helix</keyword>
<keyword evidence="1" id="KW-0812">Transmembrane</keyword>
<evidence type="ECO:0000313" key="2">
    <source>
        <dbReference type="EMBL" id="MFC0241996.1"/>
    </source>
</evidence>
<dbReference type="RefSeq" id="WP_378389424.1">
    <property type="nucleotide sequence ID" value="NZ_JBHLWM010000005.1"/>
</dbReference>
<dbReference type="EMBL" id="JBHLWM010000005">
    <property type="protein sequence ID" value="MFC0241996.1"/>
    <property type="molecule type" value="Genomic_DNA"/>
</dbReference>
<organism evidence="2 3">
    <name type="scientific">Rhodopseudomonas telluris</name>
    <dbReference type="NCBI Taxonomy" id="644215"/>
    <lineage>
        <taxon>Bacteria</taxon>
        <taxon>Pseudomonadati</taxon>
        <taxon>Pseudomonadota</taxon>
        <taxon>Alphaproteobacteria</taxon>
        <taxon>Hyphomicrobiales</taxon>
        <taxon>Nitrobacteraceae</taxon>
        <taxon>Rhodopseudomonas</taxon>
    </lineage>
</organism>
<feature type="transmembrane region" description="Helical" evidence="1">
    <location>
        <begin position="12"/>
        <end position="30"/>
    </location>
</feature>
<protein>
    <submittedName>
        <fullName evidence="2">DUF6111 family protein</fullName>
    </submittedName>
</protein>
<accession>A0ABV6EUU0</accession>
<keyword evidence="1" id="KW-0472">Membrane</keyword>
<reference evidence="2 3" key="1">
    <citation type="submission" date="2024-09" db="EMBL/GenBank/DDBJ databases">
        <authorList>
            <person name="Sun Q."/>
            <person name="Mori K."/>
        </authorList>
    </citation>
    <scope>NUCLEOTIDE SEQUENCE [LARGE SCALE GENOMIC DNA]</scope>
    <source>
        <strain evidence="2 3">KCTC 23279</strain>
    </source>
</reference>
<proteinExistence type="predicted"/>